<evidence type="ECO:0000313" key="3">
    <source>
        <dbReference type="EMBL" id="EAY20281.1"/>
    </source>
</evidence>
<dbReference type="InterPro" id="IPR024954">
    <property type="entry name" value="SSRP1_DD"/>
</dbReference>
<sequence length="493" mass="56519">MSQKFENVIMNSQKSRVEIDGGKMVITPDKGKTVTIEKGEIDHADWSQISRDFYCLYLMVGERFYSISKFQIGDKSKLFAALKNQLDVEANEEDLSISGLNEGVFFHDKHTFGIKDDGKPVIKVPYKTISNVQSSKNDFFVQILQEGRIEGHQLENVRIFVPQNGAEKVQDIVANIRGYMKQHTASENYFAQINDLTLKQPSGNADFRYCEDNLFIQFQEVNFQIKYSNIRLIHRFSIPDSKNEYVLITLSHPFRRGRTDYDNIVVQTSDDEVAKILNIPDSTMKESEAIVKFFEQYANKKEVEHDNFFLSSDGTNAIFGSWKGNQNYLFITNSHFVILPKSKVIPFDAVRHVEFTRIDADTMRNNKFFDLAITETGSNKPIDFMNIPHKEFVLLLNFFKKAGLTIHNYNLAEDFATIISRDRGEGRGSRLAADIKIREEAKEMNKISDSDEEEDEDFNPDKKESSSDNEEEEVAAEKSDDDEAPAEEPAESE</sequence>
<dbReference type="Pfam" id="PF08512">
    <property type="entry name" value="Rttp106-like_middle"/>
    <property type="match status" value="1"/>
</dbReference>
<keyword evidence="4" id="KW-1185">Reference proteome</keyword>
<evidence type="ECO:0000259" key="2">
    <source>
        <dbReference type="SMART" id="SM01287"/>
    </source>
</evidence>
<dbReference type="InterPro" id="IPR013719">
    <property type="entry name" value="RTT106/SPT16-like_middle_dom"/>
</dbReference>
<dbReference type="Pfam" id="PF17292">
    <property type="entry name" value="POB3_N"/>
    <property type="match status" value="1"/>
</dbReference>
<dbReference type="PANTHER" id="PTHR45849:SF1">
    <property type="entry name" value="FACT COMPLEX SUBUNIT SSRP1"/>
    <property type="match status" value="1"/>
</dbReference>
<dbReference type="Gene3D" id="2.30.29.150">
    <property type="match status" value="1"/>
</dbReference>
<dbReference type="Pfam" id="PF21103">
    <property type="entry name" value="PH1_SSRP1-like"/>
    <property type="match status" value="1"/>
</dbReference>
<dbReference type="InterPro" id="IPR035417">
    <property type="entry name" value="SSRP1/POB3_N"/>
</dbReference>
<protein>
    <recommendedName>
        <fullName evidence="2">Histone chaperone RTT106/FACT complex subunit SPT16-like middle domain-containing protein</fullName>
    </recommendedName>
</protein>
<dbReference type="InterPro" id="IPR050454">
    <property type="entry name" value="RTT106/SSRP1_HistChap/FACT"/>
</dbReference>
<dbReference type="eggNOG" id="KOG0526">
    <property type="taxonomic scope" value="Eukaryota"/>
</dbReference>
<dbReference type="SMART" id="SM01287">
    <property type="entry name" value="Rtt106"/>
    <property type="match status" value="1"/>
</dbReference>
<dbReference type="OMA" id="CELSMNE"/>
<dbReference type="SUPFAM" id="SSF50729">
    <property type="entry name" value="PH domain-like"/>
    <property type="match status" value="1"/>
</dbReference>
<dbReference type="InterPro" id="IPR048993">
    <property type="entry name" value="SSRP1-like_PH1"/>
</dbReference>
<dbReference type="RefSeq" id="XP_001581267.1">
    <property type="nucleotide sequence ID" value="XM_001581217.1"/>
</dbReference>
<feature type="compositionally biased region" description="Acidic residues" evidence="1">
    <location>
        <begin position="467"/>
        <end position="493"/>
    </location>
</feature>
<dbReference type="VEuPathDB" id="TrichDB:TVAGG3_0319010"/>
<evidence type="ECO:0000313" key="4">
    <source>
        <dbReference type="Proteomes" id="UP000001542"/>
    </source>
</evidence>
<dbReference type="InterPro" id="IPR011993">
    <property type="entry name" value="PH-like_dom_sf"/>
</dbReference>
<evidence type="ECO:0000256" key="1">
    <source>
        <dbReference type="SAM" id="MobiDB-lite"/>
    </source>
</evidence>
<reference evidence="3" key="1">
    <citation type="submission" date="2006-10" db="EMBL/GenBank/DDBJ databases">
        <authorList>
            <person name="Amadeo P."/>
            <person name="Zhao Q."/>
            <person name="Wortman J."/>
            <person name="Fraser-Liggett C."/>
            <person name="Carlton J."/>
        </authorList>
    </citation>
    <scope>NUCLEOTIDE SEQUENCE</scope>
    <source>
        <strain evidence="3">G3</strain>
    </source>
</reference>
<dbReference type="GO" id="GO:0042393">
    <property type="term" value="F:histone binding"/>
    <property type="evidence" value="ECO:0000318"/>
    <property type="project" value="GO_Central"/>
</dbReference>
<dbReference type="GO" id="GO:0031491">
    <property type="term" value="F:nucleosome binding"/>
    <property type="evidence" value="ECO:0000318"/>
    <property type="project" value="GO_Central"/>
</dbReference>
<gene>
    <name evidence="3" type="ORF">TVAG_192570</name>
</gene>
<dbReference type="EMBL" id="DS113199">
    <property type="protein sequence ID" value="EAY20281.1"/>
    <property type="molecule type" value="Genomic_DNA"/>
</dbReference>
<feature type="domain" description="Histone chaperone RTT106/FACT complex subunit SPT16-like middle" evidence="2">
    <location>
        <begin position="315"/>
        <end position="409"/>
    </location>
</feature>
<dbReference type="GO" id="GO:0035101">
    <property type="term" value="C:FACT complex"/>
    <property type="evidence" value="ECO:0000318"/>
    <property type="project" value="GO_Central"/>
</dbReference>
<dbReference type="KEGG" id="tva:5465818"/>
<dbReference type="InterPro" id="IPR038167">
    <property type="entry name" value="SSRP1_sf"/>
</dbReference>
<dbReference type="PANTHER" id="PTHR45849">
    <property type="entry name" value="FACT COMPLEX SUBUNIT SSRP1"/>
    <property type="match status" value="1"/>
</dbReference>
<dbReference type="AlphaFoldDB" id="A2DGX1"/>
<dbReference type="Pfam" id="PF03531">
    <property type="entry name" value="SSrecog"/>
    <property type="match status" value="1"/>
</dbReference>
<dbReference type="Proteomes" id="UP000001542">
    <property type="component" value="Unassembled WGS sequence"/>
</dbReference>
<dbReference type="VEuPathDB" id="TrichDB:TVAG_192570"/>
<dbReference type="SMR" id="A2DGX1"/>
<feature type="region of interest" description="Disordered" evidence="1">
    <location>
        <begin position="441"/>
        <end position="493"/>
    </location>
</feature>
<accession>A2DGX1</accession>
<reference evidence="3" key="2">
    <citation type="journal article" date="2007" name="Science">
        <title>Draft genome sequence of the sexually transmitted pathogen Trichomonas vaginalis.</title>
        <authorList>
            <person name="Carlton J.M."/>
            <person name="Hirt R.P."/>
            <person name="Silva J.C."/>
            <person name="Delcher A.L."/>
            <person name="Schatz M."/>
            <person name="Zhao Q."/>
            <person name="Wortman J.R."/>
            <person name="Bidwell S.L."/>
            <person name="Alsmark U.C.M."/>
            <person name="Besteiro S."/>
            <person name="Sicheritz-Ponten T."/>
            <person name="Noel C.J."/>
            <person name="Dacks J.B."/>
            <person name="Foster P.G."/>
            <person name="Simillion C."/>
            <person name="Van de Peer Y."/>
            <person name="Miranda-Saavedra D."/>
            <person name="Barton G.J."/>
            <person name="Westrop G.D."/>
            <person name="Mueller S."/>
            <person name="Dessi D."/>
            <person name="Fiori P.L."/>
            <person name="Ren Q."/>
            <person name="Paulsen I."/>
            <person name="Zhang H."/>
            <person name="Bastida-Corcuera F.D."/>
            <person name="Simoes-Barbosa A."/>
            <person name="Brown M.T."/>
            <person name="Hayes R.D."/>
            <person name="Mukherjee M."/>
            <person name="Okumura C.Y."/>
            <person name="Schneider R."/>
            <person name="Smith A.J."/>
            <person name="Vanacova S."/>
            <person name="Villalvazo M."/>
            <person name="Haas B.J."/>
            <person name="Pertea M."/>
            <person name="Feldblyum T.V."/>
            <person name="Utterback T.R."/>
            <person name="Shu C.L."/>
            <person name="Osoegawa K."/>
            <person name="de Jong P.J."/>
            <person name="Hrdy I."/>
            <person name="Horvathova L."/>
            <person name="Zubacova Z."/>
            <person name="Dolezal P."/>
            <person name="Malik S.B."/>
            <person name="Logsdon J.M. Jr."/>
            <person name="Henze K."/>
            <person name="Gupta A."/>
            <person name="Wang C.C."/>
            <person name="Dunne R.L."/>
            <person name="Upcroft J.A."/>
            <person name="Upcroft P."/>
            <person name="White O."/>
            <person name="Salzberg S.L."/>
            <person name="Tang P."/>
            <person name="Chiu C.-H."/>
            <person name="Lee Y.-S."/>
            <person name="Embley T.M."/>
            <person name="Coombs G.H."/>
            <person name="Mottram J.C."/>
            <person name="Tachezy J."/>
            <person name="Fraser-Liggett C.M."/>
            <person name="Johnson P.J."/>
        </authorList>
    </citation>
    <scope>NUCLEOTIDE SEQUENCE [LARGE SCALE GENOMIC DNA]</scope>
    <source>
        <strain evidence="3">G3</strain>
    </source>
</reference>
<dbReference type="Gene3D" id="2.30.29.30">
    <property type="entry name" value="Pleckstrin-homology domain (PH domain)/Phosphotyrosine-binding domain (PTB)"/>
    <property type="match status" value="1"/>
</dbReference>
<proteinExistence type="predicted"/>
<dbReference type="Gene3D" id="2.30.29.220">
    <property type="entry name" value="Structure-specific recognition protein (SSRP1)"/>
    <property type="match status" value="1"/>
</dbReference>
<dbReference type="FunCoup" id="A2DGX1">
    <property type="interactions" value="807"/>
</dbReference>
<name>A2DGX1_TRIV3</name>
<dbReference type="STRING" id="5722.A2DGX1"/>
<dbReference type="InParanoid" id="A2DGX1"/>
<organism evidence="3 4">
    <name type="scientific">Trichomonas vaginalis (strain ATCC PRA-98 / G3)</name>
    <dbReference type="NCBI Taxonomy" id="412133"/>
    <lineage>
        <taxon>Eukaryota</taxon>
        <taxon>Metamonada</taxon>
        <taxon>Parabasalia</taxon>
        <taxon>Trichomonadida</taxon>
        <taxon>Trichomonadidae</taxon>
        <taxon>Trichomonas</taxon>
    </lineage>
</organism>
<dbReference type="OrthoDB" id="498543at2759"/>